<evidence type="ECO:0000313" key="3">
    <source>
        <dbReference type="Proteomes" id="UP000295164"/>
    </source>
</evidence>
<evidence type="ECO:0000259" key="1">
    <source>
        <dbReference type="Pfam" id="PF09949"/>
    </source>
</evidence>
<proteinExistence type="predicted"/>
<comment type="caution">
    <text evidence="2">The sequence shown here is derived from an EMBL/GenBank/DDBJ whole genome shotgun (WGS) entry which is preliminary data.</text>
</comment>
<protein>
    <submittedName>
        <fullName evidence="2">DUF2183 domain-containing protein</fullName>
    </submittedName>
</protein>
<dbReference type="GO" id="GO:0008195">
    <property type="term" value="F:phosphatidate phosphatase activity"/>
    <property type="evidence" value="ECO:0007669"/>
    <property type="project" value="InterPro"/>
</dbReference>
<accession>A0A4R4E4T0</accession>
<gene>
    <name evidence="2" type="ORF">E0486_07530</name>
</gene>
<dbReference type="InterPro" id="IPR052935">
    <property type="entry name" value="Mg2+_PAP"/>
</dbReference>
<reference evidence="2 3" key="1">
    <citation type="submission" date="2019-03" db="EMBL/GenBank/DDBJ databases">
        <authorList>
            <person name="Kim M.K.M."/>
        </authorList>
    </citation>
    <scope>NUCLEOTIDE SEQUENCE [LARGE SCALE GENOMIC DNA]</scope>
    <source>
        <strain evidence="2 3">17J68-15</strain>
    </source>
</reference>
<dbReference type="OrthoDB" id="9789875at2"/>
<evidence type="ECO:0000313" key="2">
    <source>
        <dbReference type="EMBL" id="TCZ73011.1"/>
    </source>
</evidence>
<dbReference type="PANTHER" id="PTHR28208:SF3">
    <property type="entry name" value="PHOSPHATIDATE PHOSPHATASE APP1"/>
    <property type="match status" value="1"/>
</dbReference>
<dbReference type="InterPro" id="IPR019236">
    <property type="entry name" value="APP1_cat"/>
</dbReference>
<keyword evidence="3" id="KW-1185">Reference proteome</keyword>
<dbReference type="Proteomes" id="UP000295164">
    <property type="component" value="Unassembled WGS sequence"/>
</dbReference>
<dbReference type="AlphaFoldDB" id="A0A4R4E4T0"/>
<dbReference type="Pfam" id="PF09949">
    <property type="entry name" value="APP1_cat"/>
    <property type="match status" value="1"/>
</dbReference>
<name>A0A4R4E4T0_9BACT</name>
<dbReference type="EMBL" id="SKFH01000009">
    <property type="protein sequence ID" value="TCZ73011.1"/>
    <property type="molecule type" value="Genomic_DNA"/>
</dbReference>
<sequence length="337" mass="38803">MGLTRETVIKVYHGYGHAEQLVLYGHVFRQSALPRKRYRQSVLNNSWALLRLFMVQPWACARLRTHWNGITLCTEADKAGFYKFEWKDIPPLEQGWNEIEVELLGDDDSVLATGTGSIYIPYPTQYGFISDVDDTFLVSHSANMRKRLFVLFTQNARSRMPFEGVVRHYQLLALGNTTPDAPNPFFYVSSSEWNLYDYLLEFTRVQRLPSGVFLLNVLKQLNELLKTGQNNHQGKFARIVRIIEGFPKQRFVLLGDSSQHDPYIYESLVKHFPGRIHAVYIRDVYKKNHEKVKTVLRNIEAMGVATCFFGHSEDAILHSRKIGLISDAEVAKELSKA</sequence>
<feature type="domain" description="Phosphatidate phosphatase APP1 catalytic" evidence="1">
    <location>
        <begin position="127"/>
        <end position="283"/>
    </location>
</feature>
<organism evidence="2 3">
    <name type="scientific">Flaviaesturariibacter aridisoli</name>
    <dbReference type="NCBI Taxonomy" id="2545761"/>
    <lineage>
        <taxon>Bacteria</taxon>
        <taxon>Pseudomonadati</taxon>
        <taxon>Bacteroidota</taxon>
        <taxon>Chitinophagia</taxon>
        <taxon>Chitinophagales</taxon>
        <taxon>Chitinophagaceae</taxon>
        <taxon>Flaviaestuariibacter</taxon>
    </lineage>
</organism>
<dbReference type="PANTHER" id="PTHR28208">
    <property type="entry name" value="PHOSPHATIDATE PHOSPHATASE APP1"/>
    <property type="match status" value="1"/>
</dbReference>